<sequence>MDETDLLDDLIFAKLRPLVRSWHDYLKSEKRVSPHTLDAYMRDLGQFLTFLTRHLGNFPTERDLADLKAMDFRAFLADRRRQDVSPASMARSLSALRAFYKYCRRNGILHNDNIDSVRSPKLPKRLPRPLDEGAARRTIAEVGDLANISPGDWVALRDTAVLTLLYGCGLRISEALNLDAEDWPEGDMLKVLGKRNKERLVPLIPAVQEAVEKYRQACPWPLDEGPLFVGVRGKRLGARSVQLATQKVREALGLPPSATPHALRHSFATHLLTAGGDLRTIQELLGHASLATTQHYTDVDTAYLMDVYNNAHPGAKDR</sequence>
<evidence type="ECO:0000259" key="11">
    <source>
        <dbReference type="PROSITE" id="PS51900"/>
    </source>
</evidence>
<feature type="domain" description="Tyr recombinase" evidence="10">
    <location>
        <begin position="125"/>
        <end position="309"/>
    </location>
</feature>
<dbReference type="PANTHER" id="PTHR30349">
    <property type="entry name" value="PHAGE INTEGRASE-RELATED"/>
    <property type="match status" value="1"/>
</dbReference>
<dbReference type="GO" id="GO:0051301">
    <property type="term" value="P:cell division"/>
    <property type="evidence" value="ECO:0007669"/>
    <property type="project" value="UniProtKB-KW"/>
</dbReference>
<comment type="function">
    <text evidence="9">Site-specific tyrosine recombinase, which acts by catalyzing the cutting and rejoining of the recombining DNA molecules. The XerC-XerD complex is essential to convert dimers of the bacterial chromosome into monomers to permit their segregation at cell division. It also contributes to the segregational stability of plasmids.</text>
</comment>
<dbReference type="InterPro" id="IPR002104">
    <property type="entry name" value="Integrase_catalytic"/>
</dbReference>
<organism evidence="12 13">
    <name type="scientific">Emcibacter nanhaiensis</name>
    <dbReference type="NCBI Taxonomy" id="1505037"/>
    <lineage>
        <taxon>Bacteria</taxon>
        <taxon>Pseudomonadati</taxon>
        <taxon>Pseudomonadota</taxon>
        <taxon>Alphaproteobacteria</taxon>
        <taxon>Emcibacterales</taxon>
        <taxon>Emcibacteraceae</taxon>
        <taxon>Emcibacter</taxon>
    </lineage>
</organism>
<keyword evidence="4 9" id="KW-0159">Chromosome partition</keyword>
<dbReference type="InterPro" id="IPR011010">
    <property type="entry name" value="DNA_brk_join_enz"/>
</dbReference>
<evidence type="ECO:0000313" key="13">
    <source>
        <dbReference type="Proteomes" id="UP000319148"/>
    </source>
</evidence>
<evidence type="ECO:0000259" key="10">
    <source>
        <dbReference type="PROSITE" id="PS51898"/>
    </source>
</evidence>
<protein>
    <recommendedName>
        <fullName evidence="9">Tyrosine recombinase XerC</fullName>
    </recommendedName>
</protein>
<name>A0A501PM89_9PROT</name>
<evidence type="ECO:0000256" key="7">
    <source>
        <dbReference type="ARBA" id="ARBA00023172"/>
    </source>
</evidence>
<dbReference type="SUPFAM" id="SSF56349">
    <property type="entry name" value="DNA breaking-rejoining enzymes"/>
    <property type="match status" value="1"/>
</dbReference>
<comment type="caution">
    <text evidence="12">The sequence shown here is derived from an EMBL/GenBank/DDBJ whole genome shotgun (WGS) entry which is preliminary data.</text>
</comment>
<dbReference type="InterPro" id="IPR004107">
    <property type="entry name" value="Integrase_SAM-like_N"/>
</dbReference>
<feature type="domain" description="Core-binding (CB)" evidence="11">
    <location>
        <begin position="13"/>
        <end position="104"/>
    </location>
</feature>
<feature type="active site" description="O-(3'-phospho-DNA)-tyrosine intermediate" evidence="9">
    <location>
        <position position="296"/>
    </location>
</feature>
<dbReference type="EMBL" id="VFIY01000005">
    <property type="protein sequence ID" value="TPD61620.1"/>
    <property type="molecule type" value="Genomic_DNA"/>
</dbReference>
<dbReference type="RefSeq" id="WP_139939126.1">
    <property type="nucleotide sequence ID" value="NZ_JBHSYP010000003.1"/>
</dbReference>
<comment type="subunit">
    <text evidence="9">Forms a cyclic heterotetrameric complex composed of two molecules of XerC and two molecules of XerD.</text>
</comment>
<evidence type="ECO:0000256" key="5">
    <source>
        <dbReference type="ARBA" id="ARBA00022908"/>
    </source>
</evidence>
<dbReference type="InterPro" id="IPR023009">
    <property type="entry name" value="Tyrosine_recombinase_XerC/XerD"/>
</dbReference>
<reference evidence="13" key="1">
    <citation type="submission" date="2019-06" db="EMBL/GenBank/DDBJ databases">
        <title>The complete genome of Emcibacter congregatus ZYLT.</title>
        <authorList>
            <person name="Zhao Z."/>
        </authorList>
    </citation>
    <scope>NUCLEOTIDE SEQUENCE [LARGE SCALE GENOMIC DNA]</scope>
    <source>
        <strain evidence="13">MCCC 1A06723</strain>
    </source>
</reference>
<keyword evidence="7 9" id="KW-0233">DNA recombination</keyword>
<feature type="active site" evidence="9">
    <location>
        <position position="287"/>
    </location>
</feature>
<gene>
    <name evidence="9" type="primary">xerC</name>
    <name evidence="12" type="ORF">FIV46_05265</name>
</gene>
<dbReference type="InterPro" id="IPR050090">
    <property type="entry name" value="Tyrosine_recombinase_XerCD"/>
</dbReference>
<keyword evidence="3 9" id="KW-0132">Cell division</keyword>
<evidence type="ECO:0000256" key="6">
    <source>
        <dbReference type="ARBA" id="ARBA00023125"/>
    </source>
</evidence>
<evidence type="ECO:0000256" key="3">
    <source>
        <dbReference type="ARBA" id="ARBA00022618"/>
    </source>
</evidence>
<dbReference type="HAMAP" id="MF_01808">
    <property type="entry name" value="Recomb_XerC_XerD"/>
    <property type="match status" value="1"/>
</dbReference>
<feature type="active site" evidence="9">
    <location>
        <position position="264"/>
    </location>
</feature>
<keyword evidence="5 9" id="KW-0229">DNA integration</keyword>
<keyword evidence="8 9" id="KW-0131">Cell cycle</keyword>
<keyword evidence="6 9" id="KW-0238">DNA-binding</keyword>
<feature type="active site" evidence="9">
    <location>
        <position position="194"/>
    </location>
</feature>
<proteinExistence type="inferred from homology"/>
<dbReference type="Pfam" id="PF02899">
    <property type="entry name" value="Phage_int_SAM_1"/>
    <property type="match status" value="1"/>
</dbReference>
<dbReference type="Pfam" id="PF00589">
    <property type="entry name" value="Phage_integrase"/>
    <property type="match status" value="1"/>
</dbReference>
<dbReference type="GO" id="GO:0006313">
    <property type="term" value="P:DNA transposition"/>
    <property type="evidence" value="ECO:0007669"/>
    <property type="project" value="UniProtKB-UniRule"/>
</dbReference>
<dbReference type="InterPro" id="IPR044068">
    <property type="entry name" value="CB"/>
</dbReference>
<evidence type="ECO:0000256" key="4">
    <source>
        <dbReference type="ARBA" id="ARBA00022829"/>
    </source>
</evidence>
<keyword evidence="2 9" id="KW-0963">Cytoplasm</keyword>
<dbReference type="GO" id="GO:0005737">
    <property type="term" value="C:cytoplasm"/>
    <property type="evidence" value="ECO:0007669"/>
    <property type="project" value="UniProtKB-SubCell"/>
</dbReference>
<dbReference type="Proteomes" id="UP000319148">
    <property type="component" value="Unassembled WGS sequence"/>
</dbReference>
<evidence type="ECO:0000313" key="12">
    <source>
        <dbReference type="EMBL" id="TPD61620.1"/>
    </source>
</evidence>
<dbReference type="PROSITE" id="PS51898">
    <property type="entry name" value="TYR_RECOMBINASE"/>
    <property type="match status" value="1"/>
</dbReference>
<feature type="active site" evidence="9">
    <location>
        <position position="261"/>
    </location>
</feature>
<dbReference type="GO" id="GO:0003677">
    <property type="term" value="F:DNA binding"/>
    <property type="evidence" value="ECO:0007669"/>
    <property type="project" value="UniProtKB-UniRule"/>
</dbReference>
<dbReference type="InterPro" id="IPR013762">
    <property type="entry name" value="Integrase-like_cat_sf"/>
</dbReference>
<comment type="similarity">
    <text evidence="9">Belongs to the 'phage' integrase family. XerC subfamily.</text>
</comment>
<dbReference type="GO" id="GO:0007059">
    <property type="term" value="P:chromosome segregation"/>
    <property type="evidence" value="ECO:0007669"/>
    <property type="project" value="UniProtKB-UniRule"/>
</dbReference>
<evidence type="ECO:0000256" key="1">
    <source>
        <dbReference type="ARBA" id="ARBA00004496"/>
    </source>
</evidence>
<dbReference type="Gene3D" id="1.10.150.130">
    <property type="match status" value="1"/>
</dbReference>
<dbReference type="OrthoDB" id="9801717at2"/>
<dbReference type="PROSITE" id="PS51900">
    <property type="entry name" value="CB"/>
    <property type="match status" value="1"/>
</dbReference>
<evidence type="ECO:0000256" key="9">
    <source>
        <dbReference type="HAMAP-Rule" id="MF_01808"/>
    </source>
</evidence>
<dbReference type="AlphaFoldDB" id="A0A501PM89"/>
<evidence type="ECO:0000256" key="2">
    <source>
        <dbReference type="ARBA" id="ARBA00022490"/>
    </source>
</evidence>
<keyword evidence="13" id="KW-1185">Reference proteome</keyword>
<comment type="subcellular location">
    <subcellularLocation>
        <location evidence="1 9">Cytoplasm</location>
    </subcellularLocation>
</comment>
<feature type="active site" evidence="9">
    <location>
        <position position="171"/>
    </location>
</feature>
<dbReference type="InterPro" id="IPR010998">
    <property type="entry name" value="Integrase_recombinase_N"/>
</dbReference>
<accession>A0A501PM89</accession>
<dbReference type="Gene3D" id="1.10.443.10">
    <property type="entry name" value="Intergrase catalytic core"/>
    <property type="match status" value="1"/>
</dbReference>
<dbReference type="PANTHER" id="PTHR30349:SF90">
    <property type="entry name" value="TYROSINE RECOMBINASE XERD"/>
    <property type="match status" value="1"/>
</dbReference>
<dbReference type="GO" id="GO:0009037">
    <property type="term" value="F:tyrosine-based site-specific recombinase activity"/>
    <property type="evidence" value="ECO:0007669"/>
    <property type="project" value="UniProtKB-UniRule"/>
</dbReference>
<evidence type="ECO:0000256" key="8">
    <source>
        <dbReference type="ARBA" id="ARBA00023306"/>
    </source>
</evidence>